<dbReference type="Proteomes" id="UP000447833">
    <property type="component" value="Unassembled WGS sequence"/>
</dbReference>
<comment type="pathway">
    <text evidence="1 8">Sulfur metabolism; hydrogen sulfide biosynthesis; sulfite from sulfate: step 1/3.</text>
</comment>
<gene>
    <name evidence="8 11" type="primary">sat</name>
    <name evidence="11" type="ORF">GLW07_02840</name>
</gene>
<dbReference type="RefSeq" id="WP_160918151.1">
    <property type="nucleotide sequence ID" value="NZ_WMEY01000001.1"/>
</dbReference>
<evidence type="ECO:0000256" key="8">
    <source>
        <dbReference type="HAMAP-Rule" id="MF_00066"/>
    </source>
</evidence>
<dbReference type="SUPFAM" id="SSF88697">
    <property type="entry name" value="PUA domain-like"/>
    <property type="match status" value="1"/>
</dbReference>
<accession>A0A845ES66</accession>
<dbReference type="GO" id="GO:0005524">
    <property type="term" value="F:ATP binding"/>
    <property type="evidence" value="ECO:0007669"/>
    <property type="project" value="UniProtKB-KW"/>
</dbReference>
<evidence type="ECO:0000256" key="2">
    <source>
        <dbReference type="ARBA" id="ARBA00022679"/>
    </source>
</evidence>
<dbReference type="GO" id="GO:0070814">
    <property type="term" value="P:hydrogen sulfide biosynthetic process"/>
    <property type="evidence" value="ECO:0007669"/>
    <property type="project" value="UniProtKB-UniRule"/>
</dbReference>
<name>A0A845ES66_9BACL</name>
<evidence type="ECO:0000313" key="12">
    <source>
        <dbReference type="Proteomes" id="UP000447833"/>
    </source>
</evidence>
<dbReference type="Pfam" id="PF14306">
    <property type="entry name" value="PUA_2"/>
    <property type="match status" value="1"/>
</dbReference>
<feature type="domain" description="Sulphate adenylyltransferase catalytic" evidence="9">
    <location>
        <begin position="177"/>
        <end position="385"/>
    </location>
</feature>
<evidence type="ECO:0000256" key="5">
    <source>
        <dbReference type="ARBA" id="ARBA00022840"/>
    </source>
</evidence>
<evidence type="ECO:0000259" key="9">
    <source>
        <dbReference type="Pfam" id="PF01747"/>
    </source>
</evidence>
<feature type="domain" description="ATP-sulfurylase PUA-like" evidence="10">
    <location>
        <begin position="11"/>
        <end position="168"/>
    </location>
</feature>
<dbReference type="UniPathway" id="UPA00140">
    <property type="reaction ID" value="UER00204"/>
</dbReference>
<comment type="similarity">
    <text evidence="6 8">Belongs to the sulfate adenylyltransferase family.</text>
</comment>
<dbReference type="InterPro" id="IPR014729">
    <property type="entry name" value="Rossmann-like_a/b/a_fold"/>
</dbReference>
<dbReference type="Pfam" id="PF01747">
    <property type="entry name" value="ATP-sulfurylase"/>
    <property type="match status" value="1"/>
</dbReference>
<reference evidence="11 12" key="1">
    <citation type="submission" date="2019-11" db="EMBL/GenBank/DDBJ databases">
        <title>Genome sequences of 17 halophilic strains isolated from different environments.</title>
        <authorList>
            <person name="Furrow R.E."/>
        </authorList>
    </citation>
    <scope>NUCLEOTIDE SEQUENCE [LARGE SCALE GENOMIC DNA]</scope>
    <source>
        <strain evidence="11 12">22506_14_FS</strain>
    </source>
</reference>
<evidence type="ECO:0000256" key="4">
    <source>
        <dbReference type="ARBA" id="ARBA00022741"/>
    </source>
</evidence>
<dbReference type="NCBIfam" id="NF003166">
    <property type="entry name" value="PRK04149.1"/>
    <property type="match status" value="1"/>
</dbReference>
<dbReference type="GO" id="GO:0004781">
    <property type="term" value="F:sulfate adenylyltransferase (ATP) activity"/>
    <property type="evidence" value="ECO:0007669"/>
    <property type="project" value="UniProtKB-UniRule"/>
</dbReference>
<evidence type="ECO:0000256" key="7">
    <source>
        <dbReference type="ARBA" id="ARBA00049370"/>
    </source>
</evidence>
<sequence length="395" mass="44780">MNEHERRLVMIEPHGGRLVNRIPCEEDRLALLEKAAMFPAITLTPWNLSDLYLIAIGAFSPLTGFMNKTDYQNVLTKMRLANGTIWSLPITLSVSDDVRDQISFSPTVCLKGDNGEIYGLMEVEDIYETDKLEEAQAVYGTNDSAHPGVQKTYEQPAFNLGGPITLLQHPKALQEHFHTPAELRGLFQQRGWQTIVGFQTRNPIHRAHEYLQKTALETVDGLLIHPLVGKTKKDDISADIRMKSYRALIENYYPADRVILSVFPAAMRYAGPREAVFHSLVRKNFGCTHFIVGRDHAGVGDYYDTFEAQTIFNQFEQDEIGIEIMAFEHAFYCETCGSMATSKTCPHDSECHLHLSGTKVREMLKNGQRPPKEFSRPEVIDILINEVQQHDPEET</sequence>
<keyword evidence="5 8" id="KW-0067">ATP-binding</keyword>
<evidence type="ECO:0000259" key="10">
    <source>
        <dbReference type="Pfam" id="PF14306"/>
    </source>
</evidence>
<organism evidence="11 12">
    <name type="scientific">Guptibacillus hwajinpoensis</name>
    <dbReference type="NCBI Taxonomy" id="208199"/>
    <lineage>
        <taxon>Bacteria</taxon>
        <taxon>Bacillati</taxon>
        <taxon>Bacillota</taxon>
        <taxon>Bacilli</taxon>
        <taxon>Bacillales</taxon>
        <taxon>Guptibacillaceae</taxon>
        <taxon>Guptibacillus</taxon>
    </lineage>
</organism>
<dbReference type="InterPro" id="IPR025980">
    <property type="entry name" value="ATP-Sase_PUA-like_dom"/>
</dbReference>
<dbReference type="PANTHER" id="PTHR43509">
    <property type="match status" value="1"/>
</dbReference>
<evidence type="ECO:0000256" key="6">
    <source>
        <dbReference type="ARBA" id="ARBA00037980"/>
    </source>
</evidence>
<comment type="catalytic activity">
    <reaction evidence="7 8">
        <text>sulfate + ATP + H(+) = adenosine 5'-phosphosulfate + diphosphate</text>
        <dbReference type="Rhea" id="RHEA:18133"/>
        <dbReference type="ChEBI" id="CHEBI:15378"/>
        <dbReference type="ChEBI" id="CHEBI:16189"/>
        <dbReference type="ChEBI" id="CHEBI:30616"/>
        <dbReference type="ChEBI" id="CHEBI:33019"/>
        <dbReference type="ChEBI" id="CHEBI:58243"/>
        <dbReference type="EC" id="2.7.7.4"/>
    </reaction>
</comment>
<dbReference type="EC" id="2.7.7.4" evidence="8"/>
<dbReference type="PANTHER" id="PTHR43509:SF1">
    <property type="entry name" value="SULFATE ADENYLYLTRANSFERASE"/>
    <property type="match status" value="1"/>
</dbReference>
<dbReference type="SUPFAM" id="SSF52374">
    <property type="entry name" value="Nucleotidylyl transferase"/>
    <property type="match status" value="1"/>
</dbReference>
<dbReference type="Gene3D" id="3.40.50.620">
    <property type="entry name" value="HUPs"/>
    <property type="match status" value="1"/>
</dbReference>
<protein>
    <recommendedName>
        <fullName evidence="8">Sulfate adenylyltransferase</fullName>
        <ecNumber evidence="8">2.7.7.4</ecNumber>
    </recommendedName>
    <alternativeName>
        <fullName evidence="8">ATP-sulfurylase</fullName>
    </alternativeName>
    <alternativeName>
        <fullName evidence="8">Sulfate adenylate transferase</fullName>
        <shortName evidence="8">SAT</shortName>
    </alternativeName>
</protein>
<keyword evidence="4 8" id="KW-0547">Nucleotide-binding</keyword>
<dbReference type="Gene3D" id="3.10.400.10">
    <property type="entry name" value="Sulfate adenylyltransferase"/>
    <property type="match status" value="1"/>
</dbReference>
<keyword evidence="3 8" id="KW-0548">Nucleotidyltransferase</keyword>
<keyword evidence="2 8" id="KW-0808">Transferase</keyword>
<evidence type="ECO:0000313" key="11">
    <source>
        <dbReference type="EMBL" id="MYL62287.1"/>
    </source>
</evidence>
<evidence type="ECO:0000256" key="1">
    <source>
        <dbReference type="ARBA" id="ARBA00005048"/>
    </source>
</evidence>
<proteinExistence type="inferred from homology"/>
<dbReference type="InterPro" id="IPR002650">
    <property type="entry name" value="Sulphate_adenylyltransferase"/>
</dbReference>
<dbReference type="InterPro" id="IPR015947">
    <property type="entry name" value="PUA-like_sf"/>
</dbReference>
<dbReference type="InterPro" id="IPR024951">
    <property type="entry name" value="Sulfurylase_cat_dom"/>
</dbReference>
<dbReference type="CDD" id="cd00517">
    <property type="entry name" value="ATPS"/>
    <property type="match status" value="1"/>
</dbReference>
<dbReference type="HAMAP" id="MF_00066">
    <property type="entry name" value="Sulf_adenylyltr"/>
    <property type="match status" value="1"/>
</dbReference>
<comment type="caution">
    <text evidence="11">The sequence shown here is derived from an EMBL/GenBank/DDBJ whole genome shotgun (WGS) entry which is preliminary data.</text>
</comment>
<dbReference type="AlphaFoldDB" id="A0A845ES66"/>
<dbReference type="InterPro" id="IPR020792">
    <property type="entry name" value="SO4_adenylyltransferase_pro"/>
</dbReference>
<dbReference type="NCBIfam" id="TIGR00339">
    <property type="entry name" value="sopT"/>
    <property type="match status" value="1"/>
</dbReference>
<dbReference type="GO" id="GO:0000103">
    <property type="term" value="P:sulfate assimilation"/>
    <property type="evidence" value="ECO:0007669"/>
    <property type="project" value="UniProtKB-UniRule"/>
</dbReference>
<dbReference type="EMBL" id="WMEY01000001">
    <property type="protein sequence ID" value="MYL62287.1"/>
    <property type="molecule type" value="Genomic_DNA"/>
</dbReference>
<evidence type="ECO:0000256" key="3">
    <source>
        <dbReference type="ARBA" id="ARBA00022695"/>
    </source>
</evidence>